<keyword evidence="2 10" id="KW-0436">Ligase</keyword>
<keyword evidence="6 10" id="KW-0133">Cell shape</keyword>
<dbReference type="PANTHER" id="PTHR43024:SF1">
    <property type="entry name" value="UDP-N-ACETYLMURAMOYL-TRIPEPTIDE--D-ALANYL-D-ALANINE LIGASE"/>
    <property type="match status" value="1"/>
</dbReference>
<dbReference type="GO" id="GO:0009252">
    <property type="term" value="P:peptidoglycan biosynthetic process"/>
    <property type="evidence" value="ECO:0007669"/>
    <property type="project" value="UniProtKB-UniRule"/>
</dbReference>
<evidence type="ECO:0000259" key="14">
    <source>
        <dbReference type="Pfam" id="PF08245"/>
    </source>
</evidence>
<evidence type="ECO:0000256" key="8">
    <source>
        <dbReference type="ARBA" id="ARBA00023306"/>
    </source>
</evidence>
<evidence type="ECO:0000256" key="3">
    <source>
        <dbReference type="ARBA" id="ARBA00022618"/>
    </source>
</evidence>
<evidence type="ECO:0000256" key="11">
    <source>
        <dbReference type="RuleBase" id="RU004136"/>
    </source>
</evidence>
<dbReference type="Gene3D" id="3.90.190.20">
    <property type="entry name" value="Mur ligase, C-terminal domain"/>
    <property type="match status" value="1"/>
</dbReference>
<evidence type="ECO:0000256" key="2">
    <source>
        <dbReference type="ARBA" id="ARBA00022598"/>
    </source>
</evidence>
<protein>
    <recommendedName>
        <fullName evidence="10 11">UDP-N-acetylmuramoyl-tripeptide--D-alanyl-D-alanine ligase</fullName>
        <ecNumber evidence="10 11">6.3.2.10</ecNumber>
    </recommendedName>
    <alternativeName>
        <fullName evidence="10">D-alanyl-D-alanine-adding enzyme</fullName>
    </alternativeName>
</protein>
<dbReference type="UniPathway" id="UPA00219"/>
<name>A0A7C3SM68_9BACT</name>
<dbReference type="Gene3D" id="3.40.1390.10">
    <property type="entry name" value="MurE/MurF, N-terminal domain"/>
    <property type="match status" value="1"/>
</dbReference>
<keyword evidence="7 10" id="KW-0573">Peptidoglycan synthesis</keyword>
<evidence type="ECO:0000256" key="7">
    <source>
        <dbReference type="ARBA" id="ARBA00022984"/>
    </source>
</evidence>
<dbReference type="InterPro" id="IPR000713">
    <property type="entry name" value="Mur_ligase_N"/>
</dbReference>
<evidence type="ECO:0000313" key="15">
    <source>
        <dbReference type="EMBL" id="HGB15685.1"/>
    </source>
</evidence>
<feature type="domain" description="Mur ligase N-terminal catalytic" evidence="12">
    <location>
        <begin position="28"/>
        <end position="110"/>
    </location>
</feature>
<evidence type="ECO:0000259" key="12">
    <source>
        <dbReference type="Pfam" id="PF01225"/>
    </source>
</evidence>
<dbReference type="HAMAP" id="MF_02019">
    <property type="entry name" value="MurF"/>
    <property type="match status" value="1"/>
</dbReference>
<dbReference type="AlphaFoldDB" id="A0A7C3SM68"/>
<dbReference type="SUPFAM" id="SSF53244">
    <property type="entry name" value="MurD-like peptide ligases, peptide-binding domain"/>
    <property type="match status" value="1"/>
</dbReference>
<keyword evidence="4 10" id="KW-0547">Nucleotide-binding</keyword>
<dbReference type="GO" id="GO:0005524">
    <property type="term" value="F:ATP binding"/>
    <property type="evidence" value="ECO:0007669"/>
    <property type="project" value="UniProtKB-UniRule"/>
</dbReference>
<gene>
    <name evidence="10" type="primary">murF</name>
    <name evidence="15" type="ORF">ENV62_10685</name>
</gene>
<dbReference type="EC" id="6.3.2.10" evidence="10 11"/>
<dbReference type="SUPFAM" id="SSF53623">
    <property type="entry name" value="MurD-like peptide ligases, catalytic domain"/>
    <property type="match status" value="1"/>
</dbReference>
<comment type="similarity">
    <text evidence="10">Belongs to the MurCDEF family. MurF subfamily.</text>
</comment>
<dbReference type="InterPro" id="IPR051046">
    <property type="entry name" value="MurCDEF_CellWall_CoF430Synth"/>
</dbReference>
<dbReference type="GO" id="GO:0051301">
    <property type="term" value="P:cell division"/>
    <property type="evidence" value="ECO:0007669"/>
    <property type="project" value="UniProtKB-KW"/>
</dbReference>
<dbReference type="InterPro" id="IPR036615">
    <property type="entry name" value="Mur_ligase_C_dom_sf"/>
</dbReference>
<dbReference type="Pfam" id="PF01225">
    <property type="entry name" value="Mur_ligase"/>
    <property type="match status" value="1"/>
</dbReference>
<dbReference type="EMBL" id="DTHB01000060">
    <property type="protein sequence ID" value="HGB15685.1"/>
    <property type="molecule type" value="Genomic_DNA"/>
</dbReference>
<dbReference type="NCBIfam" id="TIGR01143">
    <property type="entry name" value="murF"/>
    <property type="match status" value="1"/>
</dbReference>
<keyword evidence="3 10" id="KW-0132">Cell division</keyword>
<dbReference type="InterPro" id="IPR035911">
    <property type="entry name" value="MurE/MurF_N"/>
</dbReference>
<evidence type="ECO:0000256" key="4">
    <source>
        <dbReference type="ARBA" id="ARBA00022741"/>
    </source>
</evidence>
<evidence type="ECO:0000256" key="1">
    <source>
        <dbReference type="ARBA" id="ARBA00022490"/>
    </source>
</evidence>
<comment type="subcellular location">
    <subcellularLocation>
        <location evidence="10 11">Cytoplasm</location>
    </subcellularLocation>
</comment>
<reference evidence="15" key="1">
    <citation type="journal article" date="2020" name="mSystems">
        <title>Genome- and Community-Level Interaction Insights into Carbon Utilization and Element Cycling Functions of Hydrothermarchaeota in Hydrothermal Sediment.</title>
        <authorList>
            <person name="Zhou Z."/>
            <person name="Liu Y."/>
            <person name="Xu W."/>
            <person name="Pan J."/>
            <person name="Luo Z.H."/>
            <person name="Li M."/>
        </authorList>
    </citation>
    <scope>NUCLEOTIDE SEQUENCE [LARGE SCALE GENOMIC DNA]</scope>
    <source>
        <strain evidence="15">SpSt-776</strain>
    </source>
</reference>
<dbReference type="SUPFAM" id="SSF63418">
    <property type="entry name" value="MurE/MurF N-terminal domain"/>
    <property type="match status" value="1"/>
</dbReference>
<feature type="binding site" evidence="10">
    <location>
        <begin position="125"/>
        <end position="131"/>
    </location>
    <ligand>
        <name>ATP</name>
        <dbReference type="ChEBI" id="CHEBI:30616"/>
    </ligand>
</feature>
<dbReference type="Gene3D" id="3.40.1190.10">
    <property type="entry name" value="Mur-like, catalytic domain"/>
    <property type="match status" value="1"/>
</dbReference>
<dbReference type="GO" id="GO:0071555">
    <property type="term" value="P:cell wall organization"/>
    <property type="evidence" value="ECO:0007669"/>
    <property type="project" value="UniProtKB-KW"/>
</dbReference>
<dbReference type="GO" id="GO:0008360">
    <property type="term" value="P:regulation of cell shape"/>
    <property type="evidence" value="ECO:0007669"/>
    <property type="project" value="UniProtKB-KW"/>
</dbReference>
<dbReference type="InterPro" id="IPR005863">
    <property type="entry name" value="UDP-N-AcMur_synth"/>
</dbReference>
<evidence type="ECO:0000259" key="13">
    <source>
        <dbReference type="Pfam" id="PF02875"/>
    </source>
</evidence>
<dbReference type="InterPro" id="IPR036565">
    <property type="entry name" value="Mur-like_cat_sf"/>
</dbReference>
<dbReference type="PANTHER" id="PTHR43024">
    <property type="entry name" value="UDP-N-ACETYLMURAMOYL-TRIPEPTIDE--D-ALANYL-D-ALANINE LIGASE"/>
    <property type="match status" value="1"/>
</dbReference>
<evidence type="ECO:0000256" key="6">
    <source>
        <dbReference type="ARBA" id="ARBA00022960"/>
    </source>
</evidence>
<dbReference type="Pfam" id="PF08245">
    <property type="entry name" value="Mur_ligase_M"/>
    <property type="match status" value="1"/>
</dbReference>
<comment type="pathway">
    <text evidence="10 11">Cell wall biogenesis; peptidoglycan biosynthesis.</text>
</comment>
<feature type="domain" description="Mur ligase C-terminal" evidence="13">
    <location>
        <begin position="332"/>
        <end position="459"/>
    </location>
</feature>
<evidence type="ECO:0000256" key="10">
    <source>
        <dbReference type="HAMAP-Rule" id="MF_02019"/>
    </source>
</evidence>
<dbReference type="Pfam" id="PF02875">
    <property type="entry name" value="Mur_ligase_C"/>
    <property type="match status" value="1"/>
</dbReference>
<keyword evidence="1 10" id="KW-0963">Cytoplasm</keyword>
<dbReference type="InterPro" id="IPR013221">
    <property type="entry name" value="Mur_ligase_cen"/>
</dbReference>
<organism evidence="15">
    <name type="scientific">Desulfobacca acetoxidans</name>
    <dbReference type="NCBI Taxonomy" id="60893"/>
    <lineage>
        <taxon>Bacteria</taxon>
        <taxon>Pseudomonadati</taxon>
        <taxon>Thermodesulfobacteriota</taxon>
        <taxon>Desulfobaccia</taxon>
        <taxon>Desulfobaccales</taxon>
        <taxon>Desulfobaccaceae</taxon>
        <taxon>Desulfobacca</taxon>
    </lineage>
</organism>
<comment type="caution">
    <text evidence="15">The sequence shown here is derived from an EMBL/GenBank/DDBJ whole genome shotgun (WGS) entry which is preliminary data.</text>
</comment>
<proteinExistence type="inferred from homology"/>
<accession>A0A7C3SM68</accession>
<comment type="function">
    <text evidence="10 11">Involved in cell wall formation. Catalyzes the final step in the synthesis of UDP-N-acetylmuramoyl-pentapeptide, the precursor of murein.</text>
</comment>
<evidence type="ECO:0000256" key="9">
    <source>
        <dbReference type="ARBA" id="ARBA00023316"/>
    </source>
</evidence>
<dbReference type="InterPro" id="IPR004101">
    <property type="entry name" value="Mur_ligase_C"/>
</dbReference>
<comment type="catalytic activity">
    <reaction evidence="10 11">
        <text>D-alanyl-D-alanine + UDP-N-acetyl-alpha-D-muramoyl-L-alanyl-gamma-D-glutamyl-meso-2,6-diaminopimelate + ATP = UDP-N-acetyl-alpha-D-muramoyl-L-alanyl-gamma-D-glutamyl-meso-2,6-diaminopimeloyl-D-alanyl-D-alanine + ADP + phosphate + H(+)</text>
        <dbReference type="Rhea" id="RHEA:28374"/>
        <dbReference type="ChEBI" id="CHEBI:15378"/>
        <dbReference type="ChEBI" id="CHEBI:30616"/>
        <dbReference type="ChEBI" id="CHEBI:43474"/>
        <dbReference type="ChEBI" id="CHEBI:57822"/>
        <dbReference type="ChEBI" id="CHEBI:61386"/>
        <dbReference type="ChEBI" id="CHEBI:83905"/>
        <dbReference type="ChEBI" id="CHEBI:456216"/>
        <dbReference type="EC" id="6.3.2.10"/>
    </reaction>
</comment>
<dbReference type="GO" id="GO:0047480">
    <property type="term" value="F:UDP-N-acetylmuramoyl-tripeptide-D-alanyl-D-alanine ligase activity"/>
    <property type="evidence" value="ECO:0007669"/>
    <property type="project" value="UniProtKB-UniRule"/>
</dbReference>
<dbReference type="GO" id="GO:0005737">
    <property type="term" value="C:cytoplasm"/>
    <property type="evidence" value="ECO:0007669"/>
    <property type="project" value="UniProtKB-SubCell"/>
</dbReference>
<evidence type="ECO:0000256" key="5">
    <source>
        <dbReference type="ARBA" id="ARBA00022840"/>
    </source>
</evidence>
<sequence>MAPYFTTAEILAATRGRLLQGEKGAVFAGVSTDSRTCQAGELFIPLKGARHDGHDYIPQAVERGIRGVLVEEAWGPGYHLSPANRVPIIPKDVSLIRVRDTQTALGDLARCWRGRFNLQVVSITGSCGKTTAKEMTAQVLSQAFRVIKNEMNLNNLIGLPQTLLKLDGSYEVAVVEMGMNRFGEILRLTEISQPTVGVLLNVYPAHTEGVGCVEGVACAKGELIAGLSPAAVLVYNADDPRLAGRARFFPGRALSFGMGKGADLRAHSRCSLGRAGQTAVLSWQGRSWTLKLRAPGLHQLYNAMAATAVGLVLGLPPEETAAALADFQAIPRRSQIITLPSGAHLLNDCYNANPGSMAMALKTLEELRDRGRAAAALGDMLELGVHATAQHRQLGRLAARTGLDLLVIYGHFREEVAAGALEGGLPKNRVIPVPTREEGAKILREFLRPGDWLLVKGSRSMQMECIIEALGG</sequence>
<feature type="domain" description="Mur ligase central" evidence="14">
    <location>
        <begin position="123"/>
        <end position="309"/>
    </location>
</feature>
<keyword evidence="9 10" id="KW-0961">Cell wall biogenesis/degradation</keyword>
<keyword evidence="5 10" id="KW-0067">ATP-binding</keyword>
<keyword evidence="8 10" id="KW-0131">Cell cycle</keyword>